<evidence type="ECO:0000256" key="8">
    <source>
        <dbReference type="ARBA" id="ARBA00022833"/>
    </source>
</evidence>
<dbReference type="InterPro" id="IPR014430">
    <property type="entry name" value="Scs7"/>
</dbReference>
<comment type="cofactor">
    <cofactor evidence="1">
        <name>Zn(2+)</name>
        <dbReference type="ChEBI" id="CHEBI:29105"/>
    </cofactor>
</comment>
<evidence type="ECO:0000256" key="2">
    <source>
        <dbReference type="ARBA" id="ARBA00004477"/>
    </source>
</evidence>
<reference evidence="16 17" key="1">
    <citation type="submission" date="2023-04" db="EMBL/GenBank/DDBJ databases">
        <title>Ectobacillus antri isolated from activated sludge.</title>
        <authorList>
            <person name="Yan P."/>
            <person name="Liu X."/>
        </authorList>
    </citation>
    <scope>NUCLEOTIDE SEQUENCE [LARGE SCALE GENOMIC DNA]</scope>
    <source>
        <strain evidence="16 17">C18H</strain>
    </source>
</reference>
<sequence length="220" mass="26232">MKKVYKDFFLYPDILVMMLLATTLTIYLFIQGFELFMLGWFLFGLIFFMFSEYVTHRFLFHLKPPKNPLFLKFLKRIHYDHHAVPNELHLLFLPLWYSLPNFLVLCAIFYALTGSLTRTVAFGVGLMTMLLVYEWKHYVAHTPLKPKTRFGKWLKKTHQLHHFKNENYWFGVSNPFVDVLFGTLKHEKDVETSQTAKNLEKRGRDITAACHFKDERIENN</sequence>
<feature type="domain" description="Fatty acid hydroxylase" evidence="15">
    <location>
        <begin position="41"/>
        <end position="183"/>
    </location>
</feature>
<evidence type="ECO:0000313" key="17">
    <source>
        <dbReference type="Proteomes" id="UP001218246"/>
    </source>
</evidence>
<dbReference type="RefSeq" id="WP_278018350.1">
    <property type="nucleotide sequence ID" value="NZ_JARRRY010000009.1"/>
</dbReference>
<keyword evidence="11" id="KW-0443">Lipid metabolism</keyword>
<organism evidence="16 17">
    <name type="scientific">Ectobacillus antri</name>
    <dbReference type="NCBI Taxonomy" id="2486280"/>
    <lineage>
        <taxon>Bacteria</taxon>
        <taxon>Bacillati</taxon>
        <taxon>Bacillota</taxon>
        <taxon>Bacilli</taxon>
        <taxon>Bacillales</taxon>
        <taxon>Bacillaceae</taxon>
        <taxon>Ectobacillus</taxon>
    </lineage>
</organism>
<keyword evidence="17" id="KW-1185">Reference proteome</keyword>
<feature type="transmembrane region" description="Helical" evidence="14">
    <location>
        <begin position="9"/>
        <end position="30"/>
    </location>
</feature>
<evidence type="ECO:0000256" key="7">
    <source>
        <dbReference type="ARBA" id="ARBA00022832"/>
    </source>
</evidence>
<keyword evidence="10" id="KW-0560">Oxidoreductase</keyword>
<evidence type="ECO:0000256" key="1">
    <source>
        <dbReference type="ARBA" id="ARBA00001947"/>
    </source>
</evidence>
<keyword evidence="5" id="KW-0479">Metal-binding</keyword>
<dbReference type="PANTHER" id="PTHR12863:SF1">
    <property type="entry name" value="FATTY ACID 2-HYDROXYLASE"/>
    <property type="match status" value="1"/>
</dbReference>
<keyword evidence="12 14" id="KW-0472">Membrane</keyword>
<gene>
    <name evidence="16" type="ORF">P6P90_07690</name>
</gene>
<evidence type="ECO:0000256" key="3">
    <source>
        <dbReference type="ARBA" id="ARBA00022516"/>
    </source>
</evidence>
<evidence type="ECO:0000256" key="10">
    <source>
        <dbReference type="ARBA" id="ARBA00023002"/>
    </source>
</evidence>
<keyword evidence="13" id="KW-0275">Fatty acid biosynthesis</keyword>
<evidence type="ECO:0000256" key="12">
    <source>
        <dbReference type="ARBA" id="ARBA00023136"/>
    </source>
</evidence>
<evidence type="ECO:0000256" key="6">
    <source>
        <dbReference type="ARBA" id="ARBA00022824"/>
    </source>
</evidence>
<keyword evidence="6" id="KW-0256">Endoplasmic reticulum</keyword>
<evidence type="ECO:0000256" key="11">
    <source>
        <dbReference type="ARBA" id="ARBA00023098"/>
    </source>
</evidence>
<dbReference type="PANTHER" id="PTHR12863">
    <property type="entry name" value="FATTY ACID HYDROXYLASE"/>
    <property type="match status" value="1"/>
</dbReference>
<feature type="transmembrane region" description="Helical" evidence="14">
    <location>
        <begin position="36"/>
        <end position="54"/>
    </location>
</feature>
<protein>
    <submittedName>
        <fullName evidence="16">Sterol desaturase family protein</fullName>
    </submittedName>
</protein>
<proteinExistence type="predicted"/>
<evidence type="ECO:0000256" key="5">
    <source>
        <dbReference type="ARBA" id="ARBA00022723"/>
    </source>
</evidence>
<evidence type="ECO:0000256" key="9">
    <source>
        <dbReference type="ARBA" id="ARBA00022989"/>
    </source>
</evidence>
<evidence type="ECO:0000256" key="14">
    <source>
        <dbReference type="SAM" id="Phobius"/>
    </source>
</evidence>
<dbReference type="InterPro" id="IPR006694">
    <property type="entry name" value="Fatty_acid_hydroxylase"/>
</dbReference>
<dbReference type="Proteomes" id="UP001218246">
    <property type="component" value="Unassembled WGS sequence"/>
</dbReference>
<keyword evidence="7" id="KW-0276">Fatty acid metabolism</keyword>
<evidence type="ECO:0000256" key="13">
    <source>
        <dbReference type="ARBA" id="ARBA00023160"/>
    </source>
</evidence>
<evidence type="ECO:0000256" key="4">
    <source>
        <dbReference type="ARBA" id="ARBA00022692"/>
    </source>
</evidence>
<keyword evidence="9 14" id="KW-1133">Transmembrane helix</keyword>
<evidence type="ECO:0000259" key="15">
    <source>
        <dbReference type="Pfam" id="PF04116"/>
    </source>
</evidence>
<evidence type="ECO:0000313" key="16">
    <source>
        <dbReference type="EMBL" id="MDG5753853.1"/>
    </source>
</evidence>
<feature type="transmembrane region" description="Helical" evidence="14">
    <location>
        <begin position="90"/>
        <end position="110"/>
    </location>
</feature>
<comment type="caution">
    <text evidence="16">The sequence shown here is derived from an EMBL/GenBank/DDBJ whole genome shotgun (WGS) entry which is preliminary data.</text>
</comment>
<keyword evidence="4 14" id="KW-0812">Transmembrane</keyword>
<accession>A0ABT6H3M0</accession>
<comment type="subcellular location">
    <subcellularLocation>
        <location evidence="2">Endoplasmic reticulum membrane</location>
        <topology evidence="2">Multi-pass membrane protein</topology>
    </subcellularLocation>
</comment>
<dbReference type="EMBL" id="JARULN010000004">
    <property type="protein sequence ID" value="MDG5753853.1"/>
    <property type="molecule type" value="Genomic_DNA"/>
</dbReference>
<name>A0ABT6H3M0_9BACI</name>
<keyword evidence="8" id="KW-0862">Zinc</keyword>
<dbReference type="Pfam" id="PF04116">
    <property type="entry name" value="FA_hydroxylase"/>
    <property type="match status" value="1"/>
</dbReference>
<keyword evidence="3" id="KW-0444">Lipid biosynthesis</keyword>